<feature type="compositionally biased region" description="Low complexity" evidence="1">
    <location>
        <begin position="75"/>
        <end position="119"/>
    </location>
</feature>
<dbReference type="eggNOG" id="ENOG50346KH">
    <property type="taxonomic scope" value="Bacteria"/>
</dbReference>
<proteinExistence type="predicted"/>
<organism evidence="3 4">
    <name type="scientific">Oleidesulfovibrio alaskensis (strain ATCC BAA-1058 / DSM 17464 / G20)</name>
    <name type="common">Desulfovibrio alaskensis</name>
    <dbReference type="NCBI Taxonomy" id="207559"/>
    <lineage>
        <taxon>Bacteria</taxon>
        <taxon>Pseudomonadati</taxon>
        <taxon>Thermodesulfobacteriota</taxon>
        <taxon>Desulfovibrionia</taxon>
        <taxon>Desulfovibrionales</taxon>
        <taxon>Desulfovibrionaceae</taxon>
        <taxon>Oleidesulfovibrio</taxon>
    </lineage>
</organism>
<feature type="transmembrane region" description="Helical" evidence="2">
    <location>
        <begin position="20"/>
        <end position="38"/>
    </location>
</feature>
<keyword evidence="2" id="KW-1133">Transmembrane helix</keyword>
<evidence type="ECO:0000313" key="4">
    <source>
        <dbReference type="Proteomes" id="UP000002710"/>
    </source>
</evidence>
<evidence type="ECO:0000256" key="1">
    <source>
        <dbReference type="SAM" id="MobiDB-lite"/>
    </source>
</evidence>
<protein>
    <submittedName>
        <fullName evidence="3">Uncharacterized protein</fullName>
    </submittedName>
</protein>
<keyword evidence="2" id="KW-0472">Membrane</keyword>
<sequence length="400" mass="42358">MSDKRQSLDMTPPARRKGGLAILAVIVLVVAAAGYFLLRDGGSGIPPVGQTGPSGQMRQAVPDREAPAGQGALPSANGSRSGAEGSAAVSAGQAAGTGQAAPGGMMAGDSAGDSAGAGMEPDAVAVPPVSEDSVIGPDFIDDTARWLVEGYYPRGTYPTALNEGVVVRDVKMLNTHVGVGMPGIRWQGDDIRKAREAVLAYVLSPAMVRGLYDLYSGQFMTAVERHADGLMRERRGREVNLSAAEKKEMYAIYSRLIRGLAAIAENVLDMPDAGGRVQGCLQARRATLDANAAFAEALHTYQMLVEQNAPYAEVQQALKDKDAAGKAFQQAIVERERKIAALAAELRRPGVSRALDDEGAVYVAMWIARRLETGAGVEPALREAVDVLRDVAQEFERRSR</sequence>
<dbReference type="AlphaFoldDB" id="Q30XE7"/>
<keyword evidence="2" id="KW-0812">Transmembrane</keyword>
<dbReference type="Proteomes" id="UP000002710">
    <property type="component" value="Chromosome"/>
</dbReference>
<keyword evidence="4" id="KW-1185">Reference proteome</keyword>
<dbReference type="STRING" id="207559.Dde_2854"/>
<feature type="region of interest" description="Disordered" evidence="1">
    <location>
        <begin position="45"/>
        <end position="131"/>
    </location>
</feature>
<reference evidence="3 4" key="1">
    <citation type="journal article" date="2011" name="J. Bacteriol.">
        <title>Complete genome sequence and updated annotation of Desulfovibrio alaskensis G20.</title>
        <authorList>
            <person name="Hauser L.J."/>
            <person name="Land M.L."/>
            <person name="Brown S.D."/>
            <person name="Larimer F."/>
            <person name="Keller K.L."/>
            <person name="Rapp-Giles B.J."/>
            <person name="Price M.N."/>
            <person name="Lin M."/>
            <person name="Bruce D.C."/>
            <person name="Detter J.C."/>
            <person name="Tapia R."/>
            <person name="Han C.S."/>
            <person name="Goodwin L.A."/>
            <person name="Cheng J.F."/>
            <person name="Pitluck S."/>
            <person name="Copeland A."/>
            <person name="Lucas S."/>
            <person name="Nolan M."/>
            <person name="Lapidus A.L."/>
            <person name="Palumbo A.V."/>
            <person name="Wall J.D."/>
        </authorList>
    </citation>
    <scope>NUCLEOTIDE SEQUENCE [LARGE SCALE GENOMIC DNA]</scope>
    <source>
        <strain evidence="4">ATCC BAA 1058 / DSM 17464 / G20</strain>
    </source>
</reference>
<dbReference type="KEGG" id="dde:Dde_2854"/>
<evidence type="ECO:0000313" key="3">
    <source>
        <dbReference type="EMBL" id="ABB39649.1"/>
    </source>
</evidence>
<name>Q30XE7_OLEA2</name>
<dbReference type="EMBL" id="CP000112">
    <property type="protein sequence ID" value="ABB39649.1"/>
    <property type="molecule type" value="Genomic_DNA"/>
</dbReference>
<gene>
    <name evidence="3" type="ordered locus">Dde_2854</name>
</gene>
<evidence type="ECO:0000256" key="2">
    <source>
        <dbReference type="SAM" id="Phobius"/>
    </source>
</evidence>
<dbReference type="RefSeq" id="WP_011368650.1">
    <property type="nucleotide sequence ID" value="NC_007519.1"/>
</dbReference>
<accession>Q30XE7</accession>
<dbReference type="HOGENOM" id="CLU_053312_0_0_7"/>